<evidence type="ECO:0000256" key="4">
    <source>
        <dbReference type="ARBA" id="ARBA00022490"/>
    </source>
</evidence>
<dbReference type="GO" id="GO:0000049">
    <property type="term" value="F:tRNA binding"/>
    <property type="evidence" value="ECO:0007669"/>
    <property type="project" value="TreeGrafter"/>
</dbReference>
<dbReference type="AlphaFoldDB" id="A0A1D1V9B1"/>
<comment type="similarity">
    <text evidence="3">Belongs to the NEMF family.</text>
</comment>
<feature type="compositionally biased region" description="Basic and acidic residues" evidence="8">
    <location>
        <begin position="637"/>
        <end position="647"/>
    </location>
</feature>
<feature type="domain" description="NFACT RNA-binding" evidence="9">
    <location>
        <begin position="498"/>
        <end position="608"/>
    </location>
</feature>
<feature type="compositionally biased region" description="Basic and acidic residues" evidence="8">
    <location>
        <begin position="740"/>
        <end position="749"/>
    </location>
</feature>
<evidence type="ECO:0000256" key="3">
    <source>
        <dbReference type="ARBA" id="ARBA00008318"/>
    </source>
</evidence>
<keyword evidence="5 7" id="KW-0175">Coiled coil</keyword>
<dbReference type="Pfam" id="PF05670">
    <property type="entry name" value="NFACT-R_1"/>
    <property type="match status" value="1"/>
</dbReference>
<feature type="region of interest" description="Disordered" evidence="8">
    <location>
        <begin position="637"/>
        <end position="657"/>
    </location>
</feature>
<evidence type="ECO:0000259" key="9">
    <source>
        <dbReference type="Pfam" id="PF05670"/>
    </source>
</evidence>
<dbReference type="InterPro" id="IPR008532">
    <property type="entry name" value="NFACT_RNA-bd"/>
</dbReference>
<evidence type="ECO:0000256" key="7">
    <source>
        <dbReference type="SAM" id="Coils"/>
    </source>
</evidence>
<dbReference type="EMBL" id="BDGG01000004">
    <property type="protein sequence ID" value="GAU98259.1"/>
    <property type="molecule type" value="Genomic_DNA"/>
</dbReference>
<evidence type="ECO:0000256" key="6">
    <source>
        <dbReference type="ARBA" id="ARBA00023242"/>
    </source>
</evidence>
<feature type="domain" description="NFACT protein C-terminal" evidence="10">
    <location>
        <begin position="894"/>
        <end position="984"/>
    </location>
</feature>
<dbReference type="Pfam" id="PF11923">
    <property type="entry name" value="NFACT-C"/>
    <property type="match status" value="1"/>
</dbReference>
<dbReference type="GO" id="GO:1990116">
    <property type="term" value="P:ribosome-associated ubiquitin-dependent protein catabolic process"/>
    <property type="evidence" value="ECO:0007669"/>
    <property type="project" value="TreeGrafter"/>
</dbReference>
<dbReference type="NCBIfam" id="NF041120">
    <property type="entry name" value="RqcH_arch"/>
    <property type="match status" value="1"/>
</dbReference>
<keyword evidence="12" id="KW-1185">Reference proteome</keyword>
<keyword evidence="4" id="KW-0963">Cytoplasm</keyword>
<feature type="region of interest" description="Disordered" evidence="8">
    <location>
        <begin position="671"/>
        <end position="694"/>
    </location>
</feature>
<evidence type="ECO:0000313" key="11">
    <source>
        <dbReference type="EMBL" id="GAU98259.1"/>
    </source>
</evidence>
<dbReference type="Gene3D" id="2.30.310.10">
    <property type="entry name" value="ibrinogen binding protein from staphylococcus aureus domain"/>
    <property type="match status" value="1"/>
</dbReference>
<feature type="compositionally biased region" description="Basic and acidic residues" evidence="8">
    <location>
        <begin position="821"/>
        <end position="842"/>
    </location>
</feature>
<dbReference type="Pfam" id="PF05833">
    <property type="entry name" value="NFACT_N"/>
    <property type="match status" value="1"/>
</dbReference>
<dbReference type="GO" id="GO:0043023">
    <property type="term" value="F:ribosomal large subunit binding"/>
    <property type="evidence" value="ECO:0007669"/>
    <property type="project" value="TreeGrafter"/>
</dbReference>
<dbReference type="OrthoDB" id="207084at2759"/>
<dbReference type="InterPro" id="IPR021846">
    <property type="entry name" value="NFACT-C"/>
</dbReference>
<accession>A0A1D1V9B1</accession>
<proteinExistence type="inferred from homology"/>
<evidence type="ECO:0000256" key="1">
    <source>
        <dbReference type="ARBA" id="ARBA00004123"/>
    </source>
</evidence>
<evidence type="ECO:0008006" key="13">
    <source>
        <dbReference type="Google" id="ProtNLM"/>
    </source>
</evidence>
<dbReference type="InterPro" id="IPR051608">
    <property type="entry name" value="RQC_Subunit_NEMF"/>
</dbReference>
<sequence>MKARFTNIDIVAAVQELQANLVGLRVTNVYDVDHKSYLFKFAKPETKVVLLIESGIRIHTTDYEWPKNASPSGFSMKLRKHIRNRRLEEIKQVGVDRIVDMKFGSREAAYHVILELYDRGNIILTDHEYNVLNILRPRTDQDTDVRYVVHEKYPMEVAKQWTELPGEEEVRTWFSEVKTKEQLKKVLASHLFFGAALVEHGLLSAGLTGSQKVAKDSNIEPLIPKVIDALKVAEAIYKDASRVTSKGYIVCKEQPAITTAEQQPIIYDEFHSFRFAQLKDAQVIEKPSFLNAVDEFFSNIEKQRVDVSIMEQQKLALKKLENVHRDHERRLDALRRTQDKERLQALLIEQNVDLVDKIIVYMRTLMAAKLTWPDVAELLERRRERGDEVAEHVLKADIANNSVTILLENRRYEGSDDEEDDEMKDDIIRVDIDLSQSAFQNVSRLHTVKKQAAAKEMKTVEASEMALKNAEKKTKQALKDVATIGTITKARKTHWFEKFLWFISSEKLLVIGGRDAQQNEMLVKKYLKTHDFYVHADLHGASSVIVKNPTGEAPPPKTLNEAAVMAIAYSNSWEAKVPSRAWWVFSHQVSKTAPSGEYLGTGSFMIRGKKNFLPPLTMVYGFGFIFRIDDESVKNRESQATDGKDLESAGNEADIGDDEDVVLELDDDDAGVAPVEGAPKIDAQPSYPDTEDNDWGFLKSLVSKVIRSEGDAEENTVIGATPSGYTPKAPTQKLKPAEVIPDKDARPDNAGKNNVKPNHQKQKNAEAEKEPLNSDEEDWANYKKKGKKNLRPSSKSYAQKHEGHQGHQGLPAKPAKKSKKGAKEELVKSDDTADPQDEKPEVSETDGPQIEVVDFEVQPDEPVKNEQPEDSAQDGAKENLDEDDDEDVAAPLLEDVQTLRSLVGNPLLNDNILYGIPVCAPYVAMQDYKIKVKLLPGTTKRGKAAKACFQVFLKEKGLTASERDVLKSVKDQDLSRNFPGSVKIAVQQQKFKQKKK</sequence>
<evidence type="ECO:0000259" key="10">
    <source>
        <dbReference type="Pfam" id="PF11923"/>
    </source>
</evidence>
<dbReference type="GO" id="GO:1990112">
    <property type="term" value="C:RQC complex"/>
    <property type="evidence" value="ECO:0007669"/>
    <property type="project" value="TreeGrafter"/>
</dbReference>
<dbReference type="FunFam" id="2.30.310.10:FF:000001">
    <property type="entry name" value="Nuclear export mediator factor Nemf"/>
    <property type="match status" value="1"/>
</dbReference>
<dbReference type="PANTHER" id="PTHR15239">
    <property type="entry name" value="NUCLEAR EXPORT MEDIATOR FACTOR NEMF"/>
    <property type="match status" value="1"/>
</dbReference>
<dbReference type="GO" id="GO:0005634">
    <property type="term" value="C:nucleus"/>
    <property type="evidence" value="ECO:0007669"/>
    <property type="project" value="UniProtKB-SubCell"/>
</dbReference>
<gene>
    <name evidence="11" type="primary">RvY_09431-1</name>
    <name evidence="11" type="synonym">RvY_09431.1</name>
    <name evidence="11" type="ORF">RvY_09431</name>
</gene>
<dbReference type="PANTHER" id="PTHR15239:SF6">
    <property type="entry name" value="RIBOSOME QUALITY CONTROL COMPLEX SUBUNIT NEMF"/>
    <property type="match status" value="1"/>
</dbReference>
<dbReference type="GO" id="GO:0072344">
    <property type="term" value="P:rescue of stalled ribosome"/>
    <property type="evidence" value="ECO:0007669"/>
    <property type="project" value="TreeGrafter"/>
</dbReference>
<evidence type="ECO:0000256" key="8">
    <source>
        <dbReference type="SAM" id="MobiDB-lite"/>
    </source>
</evidence>
<evidence type="ECO:0000313" key="12">
    <source>
        <dbReference type="Proteomes" id="UP000186922"/>
    </source>
</evidence>
<feature type="coiled-coil region" evidence="7">
    <location>
        <begin position="453"/>
        <end position="480"/>
    </location>
</feature>
<dbReference type="GO" id="GO:0005737">
    <property type="term" value="C:cytoplasm"/>
    <property type="evidence" value="ECO:0007669"/>
    <property type="project" value="UniProtKB-SubCell"/>
</dbReference>
<keyword evidence="6" id="KW-0539">Nucleus</keyword>
<reference evidence="11 12" key="1">
    <citation type="journal article" date="2016" name="Nat. Commun.">
        <title>Extremotolerant tardigrade genome and improved radiotolerance of human cultured cells by tardigrade-unique protein.</title>
        <authorList>
            <person name="Hashimoto T."/>
            <person name="Horikawa D.D."/>
            <person name="Saito Y."/>
            <person name="Kuwahara H."/>
            <person name="Kozuka-Hata H."/>
            <person name="Shin-I T."/>
            <person name="Minakuchi Y."/>
            <person name="Ohishi K."/>
            <person name="Motoyama A."/>
            <person name="Aizu T."/>
            <person name="Enomoto A."/>
            <person name="Kondo K."/>
            <person name="Tanaka S."/>
            <person name="Hara Y."/>
            <person name="Koshikawa S."/>
            <person name="Sagara H."/>
            <person name="Miura T."/>
            <person name="Yokobori S."/>
            <person name="Miyagawa K."/>
            <person name="Suzuki Y."/>
            <person name="Kubo T."/>
            <person name="Oyama M."/>
            <person name="Kohara Y."/>
            <person name="Fujiyama A."/>
            <person name="Arakawa K."/>
            <person name="Katayama T."/>
            <person name="Toyoda A."/>
            <person name="Kunieda T."/>
        </authorList>
    </citation>
    <scope>NUCLEOTIDE SEQUENCE [LARGE SCALE GENOMIC DNA]</scope>
    <source>
        <strain evidence="11 12">YOKOZUNA-1</strain>
    </source>
</reference>
<feature type="compositionally biased region" description="Basic and acidic residues" evidence="8">
    <location>
        <begin position="763"/>
        <end position="772"/>
    </location>
</feature>
<protein>
    <recommendedName>
        <fullName evidence="13">NFACT RNA-binding domain-containing protein</fullName>
    </recommendedName>
</protein>
<organism evidence="11 12">
    <name type="scientific">Ramazzottius varieornatus</name>
    <name type="common">Water bear</name>
    <name type="synonym">Tardigrade</name>
    <dbReference type="NCBI Taxonomy" id="947166"/>
    <lineage>
        <taxon>Eukaryota</taxon>
        <taxon>Metazoa</taxon>
        <taxon>Ecdysozoa</taxon>
        <taxon>Tardigrada</taxon>
        <taxon>Eutardigrada</taxon>
        <taxon>Parachela</taxon>
        <taxon>Hypsibioidea</taxon>
        <taxon>Ramazzottiidae</taxon>
        <taxon>Ramazzottius</taxon>
    </lineage>
</organism>
<name>A0A1D1V9B1_RAMVA</name>
<feature type="coiled-coil region" evidence="7">
    <location>
        <begin position="310"/>
        <end position="344"/>
    </location>
</feature>
<feature type="region of interest" description="Disordered" evidence="8">
    <location>
        <begin position="708"/>
        <end position="885"/>
    </location>
</feature>
<comment type="subcellular location">
    <subcellularLocation>
        <location evidence="2">Cytoplasm</location>
    </subcellularLocation>
    <subcellularLocation>
        <location evidence="1">Nucleus</location>
    </subcellularLocation>
</comment>
<evidence type="ECO:0000256" key="5">
    <source>
        <dbReference type="ARBA" id="ARBA00023054"/>
    </source>
</evidence>
<comment type="caution">
    <text evidence="11">The sequence shown here is derived from an EMBL/GenBank/DDBJ whole genome shotgun (WGS) entry which is preliminary data.</text>
</comment>
<dbReference type="STRING" id="947166.A0A1D1V9B1"/>
<dbReference type="Proteomes" id="UP000186922">
    <property type="component" value="Unassembled WGS sequence"/>
</dbReference>
<evidence type="ECO:0000256" key="2">
    <source>
        <dbReference type="ARBA" id="ARBA00004496"/>
    </source>
</evidence>